<feature type="chain" id="PRO_5016414712" evidence="2">
    <location>
        <begin position="19"/>
        <end position="375"/>
    </location>
</feature>
<evidence type="ECO:0000313" key="5">
    <source>
        <dbReference type="Proteomes" id="UP000246702"/>
    </source>
</evidence>
<dbReference type="SUPFAM" id="SSF49482">
    <property type="entry name" value="Aromatic compound dioxygenase"/>
    <property type="match status" value="1"/>
</dbReference>
<dbReference type="EMBL" id="MSFK01000015">
    <property type="protein sequence ID" value="PWY86475.1"/>
    <property type="molecule type" value="Genomic_DNA"/>
</dbReference>
<name>A0A317WK81_9EURO</name>
<keyword evidence="5" id="KW-1185">Reference proteome</keyword>
<keyword evidence="2" id="KW-0732">Signal</keyword>
<dbReference type="PANTHER" id="PTHR34315">
    <property type="match status" value="1"/>
</dbReference>
<dbReference type="Proteomes" id="UP000246702">
    <property type="component" value="Unassembled WGS sequence"/>
</dbReference>
<dbReference type="PANTHER" id="PTHR34315:SF4">
    <property type="entry name" value="INTRADIOL RING-CLEAVAGE DIOXYGENASES DOMAIN-CONTAINING PROTEIN"/>
    <property type="match status" value="1"/>
</dbReference>
<dbReference type="RefSeq" id="XP_025467066.1">
    <property type="nucleotide sequence ID" value="XM_025616264.1"/>
</dbReference>
<evidence type="ECO:0000256" key="1">
    <source>
        <dbReference type="SAM" id="MobiDB-lite"/>
    </source>
</evidence>
<accession>A0A317WK81</accession>
<organism evidence="4 5">
    <name type="scientific">Aspergillus sclerotioniger CBS 115572</name>
    <dbReference type="NCBI Taxonomy" id="1450535"/>
    <lineage>
        <taxon>Eukaryota</taxon>
        <taxon>Fungi</taxon>
        <taxon>Dikarya</taxon>
        <taxon>Ascomycota</taxon>
        <taxon>Pezizomycotina</taxon>
        <taxon>Eurotiomycetes</taxon>
        <taxon>Eurotiomycetidae</taxon>
        <taxon>Eurotiales</taxon>
        <taxon>Aspergillaceae</taxon>
        <taxon>Aspergillus</taxon>
        <taxon>Aspergillus subgen. Circumdati</taxon>
    </lineage>
</organism>
<dbReference type="InterPro" id="IPR015889">
    <property type="entry name" value="Intradiol_dOase_core"/>
</dbReference>
<dbReference type="STRING" id="1450535.A0A317WK81"/>
<dbReference type="Pfam" id="PF00775">
    <property type="entry name" value="Dioxygenase_C"/>
    <property type="match status" value="1"/>
</dbReference>
<feature type="region of interest" description="Disordered" evidence="1">
    <location>
        <begin position="328"/>
        <end position="375"/>
    </location>
</feature>
<dbReference type="OrthoDB" id="121380at2759"/>
<sequence>MKSLLLASVFFLASIIEAHPGPHSQPDPVHLARRGALAKRCSDSVGLMKRNRHAMRRRDLSPSDGTTAYTITADAPKYDFLKNDTCILTPETSPGPYIYPRSQTLRQNLVEDQPGVPFVIDIGLMDIHTCEPLTNALVDVWHCNASGSYSSFTGLNPDVTFPEQYFESTGEEINADNGMSDVSINEKRQFLATDDTTWLRGMWPTDENGATSFTSIFPGFYTNRAIHVHVQVHTDWSVTANGTIGAGKTVNTAQLFFNDDLAAEIMTVPPYASHTQIPRKPVAEDGVYYAEASTGAMAIMDTEPLDGQDYKNGVLGYVTLGVDTTAIHNGTTENPMSRDPSRSQHPSRSYFTKFHQQSKPTGLIIRQETSDYSAP</sequence>
<dbReference type="Gene3D" id="2.60.130.10">
    <property type="entry name" value="Aromatic compound dioxygenase"/>
    <property type="match status" value="1"/>
</dbReference>
<feature type="compositionally biased region" description="Polar residues" evidence="1">
    <location>
        <begin position="343"/>
        <end position="360"/>
    </location>
</feature>
<feature type="domain" description="Intradiol ring-cleavage dioxygenases" evidence="3">
    <location>
        <begin position="103"/>
        <end position="161"/>
    </location>
</feature>
<dbReference type="GeneID" id="37118407"/>
<dbReference type="InterPro" id="IPR000627">
    <property type="entry name" value="Intradiol_dOase_C"/>
</dbReference>
<proteinExistence type="predicted"/>
<dbReference type="GO" id="GO:0005506">
    <property type="term" value="F:iron ion binding"/>
    <property type="evidence" value="ECO:0007669"/>
    <property type="project" value="InterPro"/>
</dbReference>
<dbReference type="GO" id="GO:0016702">
    <property type="term" value="F:oxidoreductase activity, acting on single donors with incorporation of molecular oxygen, incorporation of two atoms of oxygen"/>
    <property type="evidence" value="ECO:0007669"/>
    <property type="project" value="InterPro"/>
</dbReference>
<evidence type="ECO:0000313" key="4">
    <source>
        <dbReference type="EMBL" id="PWY86475.1"/>
    </source>
</evidence>
<reference evidence="4 5" key="1">
    <citation type="submission" date="2016-12" db="EMBL/GenBank/DDBJ databases">
        <title>The genomes of Aspergillus section Nigri reveals drivers in fungal speciation.</title>
        <authorList>
            <consortium name="DOE Joint Genome Institute"/>
            <person name="Vesth T.C."/>
            <person name="Nybo J."/>
            <person name="Theobald S."/>
            <person name="Brandl J."/>
            <person name="Frisvad J.C."/>
            <person name="Nielsen K.F."/>
            <person name="Lyhne E.K."/>
            <person name="Kogle M.E."/>
            <person name="Kuo A."/>
            <person name="Riley R."/>
            <person name="Clum A."/>
            <person name="Nolan M."/>
            <person name="Lipzen A."/>
            <person name="Salamov A."/>
            <person name="Henrissat B."/>
            <person name="Wiebenga A."/>
            <person name="De Vries R.P."/>
            <person name="Grigoriev I.V."/>
            <person name="Mortensen U.H."/>
            <person name="Andersen M.R."/>
            <person name="Baker S.E."/>
        </authorList>
    </citation>
    <scope>NUCLEOTIDE SEQUENCE [LARGE SCALE GENOMIC DNA]</scope>
    <source>
        <strain evidence="4 5">CBS 115572</strain>
    </source>
</reference>
<comment type="caution">
    <text evidence="4">The sequence shown here is derived from an EMBL/GenBank/DDBJ whole genome shotgun (WGS) entry which is preliminary data.</text>
</comment>
<gene>
    <name evidence="4" type="ORF">BO94DRAFT_597074</name>
</gene>
<feature type="signal peptide" evidence="2">
    <location>
        <begin position="1"/>
        <end position="18"/>
    </location>
</feature>
<evidence type="ECO:0000259" key="3">
    <source>
        <dbReference type="Pfam" id="PF00775"/>
    </source>
</evidence>
<evidence type="ECO:0000256" key="2">
    <source>
        <dbReference type="SAM" id="SignalP"/>
    </source>
</evidence>
<dbReference type="AlphaFoldDB" id="A0A317WK81"/>
<keyword evidence="4" id="KW-0560">Oxidoreductase</keyword>
<keyword evidence="4" id="KW-0223">Dioxygenase</keyword>
<protein>
    <submittedName>
        <fullName evidence="4">Aromatic compound dioxygenase</fullName>
    </submittedName>
</protein>